<accession>A0ABY1QTX2</accession>
<dbReference type="RefSeq" id="WP_283435549.1">
    <property type="nucleotide sequence ID" value="NZ_FXUG01000027.1"/>
</dbReference>
<organism evidence="1 2">
    <name type="scientific">Neorhodopirellula lusitana</name>
    <dbReference type="NCBI Taxonomy" id="445327"/>
    <lineage>
        <taxon>Bacteria</taxon>
        <taxon>Pseudomonadati</taxon>
        <taxon>Planctomycetota</taxon>
        <taxon>Planctomycetia</taxon>
        <taxon>Pirellulales</taxon>
        <taxon>Pirellulaceae</taxon>
        <taxon>Neorhodopirellula</taxon>
    </lineage>
</organism>
<sequence length="109" mass="11538">MNTQALLIATAALLISVGCNRPAETTDSSTVSEQTLVKLQQADALDGQEDHVIGKCYVCSLGMDGKEELTVDTHGYEAHLCSSSCRDHFAASADEVIASTPIPQTQSPE</sequence>
<proteinExistence type="predicted"/>
<evidence type="ECO:0000313" key="1">
    <source>
        <dbReference type="EMBL" id="SMP78778.1"/>
    </source>
</evidence>
<dbReference type="EMBL" id="FXUG01000027">
    <property type="protein sequence ID" value="SMP78778.1"/>
    <property type="molecule type" value="Genomic_DNA"/>
</dbReference>
<protein>
    <recommendedName>
        <fullName evidence="3">TRASH domain-containing protein</fullName>
    </recommendedName>
</protein>
<evidence type="ECO:0008006" key="3">
    <source>
        <dbReference type="Google" id="ProtNLM"/>
    </source>
</evidence>
<name>A0ABY1QTX2_9BACT</name>
<evidence type="ECO:0000313" key="2">
    <source>
        <dbReference type="Proteomes" id="UP001158067"/>
    </source>
</evidence>
<gene>
    <name evidence="1" type="ORF">SAMN06265222_12726</name>
</gene>
<dbReference type="Proteomes" id="UP001158067">
    <property type="component" value="Unassembled WGS sequence"/>
</dbReference>
<reference evidence="1 2" key="1">
    <citation type="submission" date="2017-05" db="EMBL/GenBank/DDBJ databases">
        <authorList>
            <person name="Varghese N."/>
            <person name="Submissions S."/>
        </authorList>
    </citation>
    <scope>NUCLEOTIDE SEQUENCE [LARGE SCALE GENOMIC DNA]</scope>
    <source>
        <strain evidence="1 2">DSM 25457</strain>
    </source>
</reference>
<keyword evidence="2" id="KW-1185">Reference proteome</keyword>
<comment type="caution">
    <text evidence="1">The sequence shown here is derived from an EMBL/GenBank/DDBJ whole genome shotgun (WGS) entry which is preliminary data.</text>
</comment>